<proteinExistence type="predicted"/>
<keyword evidence="2" id="KW-1185">Reference proteome</keyword>
<protein>
    <submittedName>
        <fullName evidence="1">Uncharacterized protein</fullName>
    </submittedName>
</protein>
<accession>A0ABP6TL34</accession>
<evidence type="ECO:0000313" key="2">
    <source>
        <dbReference type="Proteomes" id="UP001501455"/>
    </source>
</evidence>
<dbReference type="Proteomes" id="UP001501455">
    <property type="component" value="Unassembled WGS sequence"/>
</dbReference>
<evidence type="ECO:0000313" key="1">
    <source>
        <dbReference type="EMBL" id="GAA3495952.1"/>
    </source>
</evidence>
<comment type="caution">
    <text evidence="1">The sequence shown here is derived from an EMBL/GenBank/DDBJ whole genome shotgun (WGS) entry which is preliminary data.</text>
</comment>
<reference evidence="2" key="1">
    <citation type="journal article" date="2019" name="Int. J. Syst. Evol. Microbiol.">
        <title>The Global Catalogue of Microorganisms (GCM) 10K type strain sequencing project: providing services to taxonomists for standard genome sequencing and annotation.</title>
        <authorList>
            <consortium name="The Broad Institute Genomics Platform"/>
            <consortium name="The Broad Institute Genome Sequencing Center for Infectious Disease"/>
            <person name="Wu L."/>
            <person name="Ma J."/>
        </authorList>
    </citation>
    <scope>NUCLEOTIDE SEQUENCE [LARGE SCALE GENOMIC DNA]</scope>
    <source>
        <strain evidence="2">JCM 4816</strain>
    </source>
</reference>
<sequence>MTVGAAGPCVRAGPVFDACEDGGAATEAVDKTSLAYLSTGTGTGPRGGAVGRAEKATIGGVGPLTDGTRLAAYGI</sequence>
<name>A0ABP6TL34_9ACTN</name>
<organism evidence="1 2">
    <name type="scientific">Streptomyces prasinosporus</name>
    <dbReference type="NCBI Taxonomy" id="68256"/>
    <lineage>
        <taxon>Bacteria</taxon>
        <taxon>Bacillati</taxon>
        <taxon>Actinomycetota</taxon>
        <taxon>Actinomycetes</taxon>
        <taxon>Kitasatosporales</taxon>
        <taxon>Streptomycetaceae</taxon>
        <taxon>Streptomyces</taxon>
        <taxon>Streptomyces albogriseolus group</taxon>
    </lineage>
</organism>
<gene>
    <name evidence="1" type="ORF">GCM10019016_030530</name>
</gene>
<dbReference type="EMBL" id="BAAAXF010000021">
    <property type="protein sequence ID" value="GAA3495952.1"/>
    <property type="molecule type" value="Genomic_DNA"/>
</dbReference>